<keyword evidence="16" id="KW-1185">Reference proteome</keyword>
<dbReference type="PANTHER" id="PTHR12815:SF47">
    <property type="entry name" value="TRANSLOCATION AND ASSEMBLY MODULE SUBUNIT TAMA"/>
    <property type="match status" value="1"/>
</dbReference>
<evidence type="ECO:0000256" key="2">
    <source>
        <dbReference type="ARBA" id="ARBA00010248"/>
    </source>
</evidence>
<dbReference type="OrthoDB" id="9803054at2"/>
<dbReference type="STRING" id="299255.SAMN02745129_4475"/>
<dbReference type="Proteomes" id="UP000184268">
    <property type="component" value="Unassembled WGS sequence"/>
</dbReference>
<dbReference type="EMBL" id="FQXG01000008">
    <property type="protein sequence ID" value="SHI15708.1"/>
    <property type="molecule type" value="Genomic_DNA"/>
</dbReference>
<gene>
    <name evidence="15" type="ORF">SAMN02745129_4475</name>
</gene>
<dbReference type="AlphaFoldDB" id="A0A1M5YV18"/>
<dbReference type="InterPro" id="IPR039910">
    <property type="entry name" value="D15-like"/>
</dbReference>
<evidence type="ECO:0000256" key="3">
    <source>
        <dbReference type="ARBA" id="ARBA00015419"/>
    </source>
</evidence>
<evidence type="ECO:0000256" key="12">
    <source>
        <dbReference type="SAM" id="SignalP"/>
    </source>
</evidence>
<comment type="subcellular location">
    <subcellularLocation>
        <location evidence="1">Cell outer membrane</location>
    </subcellularLocation>
</comment>
<evidence type="ECO:0000256" key="11">
    <source>
        <dbReference type="SAM" id="MobiDB-lite"/>
    </source>
</evidence>
<keyword evidence="8" id="KW-0998">Cell outer membrane</keyword>
<reference evidence="15 16" key="1">
    <citation type="submission" date="2016-11" db="EMBL/GenBank/DDBJ databases">
        <authorList>
            <person name="Jaros S."/>
            <person name="Januszkiewicz K."/>
            <person name="Wedrychowicz H."/>
        </authorList>
    </citation>
    <scope>NUCLEOTIDE SEQUENCE [LARGE SCALE GENOMIC DNA]</scope>
    <source>
        <strain evidence="15 16">DSM 16917</strain>
    </source>
</reference>
<evidence type="ECO:0000313" key="16">
    <source>
        <dbReference type="Proteomes" id="UP000184268"/>
    </source>
</evidence>
<protein>
    <recommendedName>
        <fullName evidence="3">Translocation and assembly module subunit TamA</fullName>
    </recommendedName>
    <alternativeName>
        <fullName evidence="9">Autotransporter assembly factor TamA</fullName>
    </alternativeName>
</protein>
<feature type="domain" description="Bacterial surface antigen (D15)" evidence="13">
    <location>
        <begin position="419"/>
        <end position="605"/>
    </location>
</feature>
<evidence type="ECO:0000256" key="4">
    <source>
        <dbReference type="ARBA" id="ARBA00022452"/>
    </source>
</evidence>
<evidence type="ECO:0000256" key="10">
    <source>
        <dbReference type="ARBA" id="ARBA00093548"/>
    </source>
</evidence>
<evidence type="ECO:0000256" key="6">
    <source>
        <dbReference type="ARBA" id="ARBA00022729"/>
    </source>
</evidence>
<dbReference type="Pfam" id="PF17243">
    <property type="entry name" value="POTRA_TamA_1"/>
    <property type="match status" value="1"/>
</dbReference>
<accession>A0A1M5YV18</accession>
<dbReference type="PANTHER" id="PTHR12815">
    <property type="entry name" value="SORTING AND ASSEMBLY MACHINERY SAMM50 PROTEIN FAMILY MEMBER"/>
    <property type="match status" value="1"/>
</dbReference>
<dbReference type="RefSeq" id="WP_143165800.1">
    <property type="nucleotide sequence ID" value="NZ_FQXG01000008.1"/>
</dbReference>
<dbReference type="Gene3D" id="3.10.20.310">
    <property type="entry name" value="membrane protein fhac"/>
    <property type="match status" value="3"/>
</dbReference>
<evidence type="ECO:0000256" key="9">
    <source>
        <dbReference type="ARBA" id="ARBA00033063"/>
    </source>
</evidence>
<evidence type="ECO:0000256" key="5">
    <source>
        <dbReference type="ARBA" id="ARBA00022692"/>
    </source>
</evidence>
<dbReference type="InterPro" id="IPR000184">
    <property type="entry name" value="Bac_surfAg_D15"/>
</dbReference>
<sequence length="608" mass="68077">MLRYATVLLLCCCLLGQYAVAEPVKGEKGPQPQPAQQGQAAPSDGGLSLSVTGGTRRLRDNVRAHLSPLPTNPAERASFLFTYQDKAQEALQALGYYQGTLNPTIERKEGNWSLSLELEPGEPMRYQFVTVLLEGEARQDPAFINKLNNLKIQPGDVLNHGDYESLKTSLITLGLIRGYFDGEMVQNRLELDRDNNIANLVLLYDSGRRYGLGEVTFWASELNPDVLESMVPFEPGTPYHSDEIGKLTNSLFSSGYFQDVKVLPHPEQAEDGLVPVEVGIAPPPRHSLQLGFGFATDTQFRISTIWRTPVVNRYGHSQETRGELSQVNPKLSFDYRIPLSHPLNDQLQFQALVGREEFGDIDSNQYQAQIGRKQVSENGWTRSLYLRALLEDWSQDTLDRRAHYAMPGISFTHTRRAGPPLDPRTGFRQTYQFEHGDSALGSSQRITRFRAQLRAVFTPYRKHRIASRLDFGVNVINDDELVDLAPSLRFFAGGDQSIRGFGYQTLGPTRTVEDDDGNQTTISVGGRYLLVGSLEYQYYWRDKWRFATFVDSGNAFDINESEAIDVVTSVGVGAHWISPIGPIRLDVGFGVSEPDTPWRIHVTIGAEL</sequence>
<comment type="similarity">
    <text evidence="2">Belongs to the TamA family.</text>
</comment>
<comment type="subunit">
    <text evidence="10">Interacts with TamB to form the translocation and assembly module (TAM).</text>
</comment>
<keyword evidence="4" id="KW-1134">Transmembrane beta strand</keyword>
<dbReference type="Gene3D" id="2.40.160.50">
    <property type="entry name" value="membrane protein fhac: a member of the omp85/tpsb transporter family"/>
    <property type="match status" value="1"/>
</dbReference>
<name>A0A1M5YV18_9GAMM</name>
<feature type="chain" id="PRO_5013110421" description="Translocation and assembly module subunit TamA" evidence="12">
    <location>
        <begin position="22"/>
        <end position="608"/>
    </location>
</feature>
<feature type="region of interest" description="Disordered" evidence="11">
    <location>
        <begin position="25"/>
        <end position="52"/>
    </location>
</feature>
<dbReference type="Pfam" id="PF01103">
    <property type="entry name" value="Omp85"/>
    <property type="match status" value="1"/>
</dbReference>
<keyword evidence="7" id="KW-0472">Membrane</keyword>
<evidence type="ECO:0000313" key="15">
    <source>
        <dbReference type="EMBL" id="SHI15708.1"/>
    </source>
</evidence>
<evidence type="ECO:0000259" key="13">
    <source>
        <dbReference type="Pfam" id="PF01103"/>
    </source>
</evidence>
<organism evidence="15 16">
    <name type="scientific">Ferrimonas marina</name>
    <dbReference type="NCBI Taxonomy" id="299255"/>
    <lineage>
        <taxon>Bacteria</taxon>
        <taxon>Pseudomonadati</taxon>
        <taxon>Pseudomonadota</taxon>
        <taxon>Gammaproteobacteria</taxon>
        <taxon>Alteromonadales</taxon>
        <taxon>Ferrimonadaceae</taxon>
        <taxon>Ferrimonas</taxon>
    </lineage>
</organism>
<dbReference type="InterPro" id="IPR035243">
    <property type="entry name" value="TamA_POTRA_Dom_1"/>
</dbReference>
<feature type="signal peptide" evidence="12">
    <location>
        <begin position="1"/>
        <end position="21"/>
    </location>
</feature>
<dbReference type="GO" id="GO:0009279">
    <property type="term" value="C:cell outer membrane"/>
    <property type="evidence" value="ECO:0007669"/>
    <property type="project" value="UniProtKB-SubCell"/>
</dbReference>
<proteinExistence type="inferred from homology"/>
<evidence type="ECO:0000256" key="1">
    <source>
        <dbReference type="ARBA" id="ARBA00004442"/>
    </source>
</evidence>
<dbReference type="GO" id="GO:0009306">
    <property type="term" value="P:protein secretion"/>
    <property type="evidence" value="ECO:0007669"/>
    <property type="project" value="TreeGrafter"/>
</dbReference>
<keyword evidence="6 12" id="KW-0732">Signal</keyword>
<evidence type="ECO:0000259" key="14">
    <source>
        <dbReference type="Pfam" id="PF17243"/>
    </source>
</evidence>
<evidence type="ECO:0000256" key="7">
    <source>
        <dbReference type="ARBA" id="ARBA00023136"/>
    </source>
</evidence>
<feature type="domain" description="TamA POTRA" evidence="14">
    <location>
        <begin position="49"/>
        <end position="120"/>
    </location>
</feature>
<keyword evidence="5" id="KW-0812">Transmembrane</keyword>
<evidence type="ECO:0000256" key="8">
    <source>
        <dbReference type="ARBA" id="ARBA00023237"/>
    </source>
</evidence>
<dbReference type="GO" id="GO:0097347">
    <property type="term" value="C:TAM protein secretion complex"/>
    <property type="evidence" value="ECO:0007669"/>
    <property type="project" value="TreeGrafter"/>
</dbReference>